<reference evidence="13 14" key="1">
    <citation type="submission" date="2018-10" db="EMBL/GenBank/DDBJ databases">
        <title>Sequencing the genomes of 1000 actinobacteria strains.</title>
        <authorList>
            <person name="Klenk H.-P."/>
        </authorList>
    </citation>
    <scope>NUCLEOTIDE SEQUENCE [LARGE SCALE GENOMIC DNA]</scope>
    <source>
        <strain evidence="13 14">DSM 17894</strain>
    </source>
</reference>
<dbReference type="Pfam" id="PF00999">
    <property type="entry name" value="Na_H_Exchanger"/>
    <property type="match status" value="2"/>
</dbReference>
<feature type="transmembrane region" description="Helical" evidence="11">
    <location>
        <begin position="29"/>
        <end position="48"/>
    </location>
</feature>
<dbReference type="EMBL" id="RBKS01000001">
    <property type="protein sequence ID" value="RKR76523.1"/>
    <property type="molecule type" value="Genomic_DNA"/>
</dbReference>
<proteinExistence type="predicted"/>
<keyword evidence="8 11" id="KW-0472">Membrane</keyword>
<dbReference type="GO" id="GO:0005886">
    <property type="term" value="C:plasma membrane"/>
    <property type="evidence" value="ECO:0007669"/>
    <property type="project" value="UniProtKB-SubCell"/>
</dbReference>
<dbReference type="Gene3D" id="6.10.140.1330">
    <property type="match status" value="1"/>
</dbReference>
<dbReference type="PANTHER" id="PTHR10110:SF86">
    <property type="entry name" value="SODIUM_HYDROGEN EXCHANGER 7"/>
    <property type="match status" value="1"/>
</dbReference>
<comment type="caution">
    <text evidence="13">The sequence shown here is derived from an EMBL/GenBank/DDBJ whole genome shotgun (WGS) entry which is preliminary data.</text>
</comment>
<evidence type="ECO:0000256" key="2">
    <source>
        <dbReference type="ARBA" id="ARBA00022448"/>
    </source>
</evidence>
<name>A0A495IKQ3_9MICO</name>
<feature type="compositionally biased region" description="Basic and acidic residues" evidence="10">
    <location>
        <begin position="420"/>
        <end position="436"/>
    </location>
</feature>
<feature type="transmembrane region" description="Helical" evidence="11">
    <location>
        <begin position="83"/>
        <end position="108"/>
    </location>
</feature>
<feature type="transmembrane region" description="Helical" evidence="11">
    <location>
        <begin position="499"/>
        <end position="524"/>
    </location>
</feature>
<keyword evidence="14" id="KW-1185">Reference proteome</keyword>
<feature type="transmembrane region" description="Helical" evidence="11">
    <location>
        <begin position="183"/>
        <end position="204"/>
    </location>
</feature>
<keyword evidence="5 11" id="KW-1133">Transmembrane helix</keyword>
<evidence type="ECO:0000313" key="14">
    <source>
        <dbReference type="Proteomes" id="UP000280008"/>
    </source>
</evidence>
<evidence type="ECO:0000256" key="9">
    <source>
        <dbReference type="ARBA" id="ARBA00023201"/>
    </source>
</evidence>
<evidence type="ECO:0000256" key="11">
    <source>
        <dbReference type="SAM" id="Phobius"/>
    </source>
</evidence>
<dbReference type="InterPro" id="IPR006153">
    <property type="entry name" value="Cation/H_exchanger_TM"/>
</dbReference>
<feature type="transmembrane region" description="Helical" evidence="11">
    <location>
        <begin position="211"/>
        <end position="228"/>
    </location>
</feature>
<dbReference type="AlphaFoldDB" id="A0A495IKQ3"/>
<dbReference type="RefSeq" id="WP_121371487.1">
    <property type="nucleotide sequence ID" value="NZ_RBKS01000001.1"/>
</dbReference>
<gene>
    <name evidence="13" type="ORF">C8E83_3700</name>
</gene>
<evidence type="ECO:0000313" key="13">
    <source>
        <dbReference type="EMBL" id="RKR76523.1"/>
    </source>
</evidence>
<feature type="transmembrane region" description="Helical" evidence="11">
    <location>
        <begin position="303"/>
        <end position="329"/>
    </location>
</feature>
<evidence type="ECO:0000259" key="12">
    <source>
        <dbReference type="Pfam" id="PF00999"/>
    </source>
</evidence>
<evidence type="ECO:0000256" key="10">
    <source>
        <dbReference type="SAM" id="MobiDB-lite"/>
    </source>
</evidence>
<feature type="transmembrane region" description="Helical" evidence="11">
    <location>
        <begin position="114"/>
        <end position="135"/>
    </location>
</feature>
<accession>A0A495IKQ3</accession>
<evidence type="ECO:0000256" key="7">
    <source>
        <dbReference type="ARBA" id="ARBA00023065"/>
    </source>
</evidence>
<evidence type="ECO:0000256" key="8">
    <source>
        <dbReference type="ARBA" id="ARBA00023136"/>
    </source>
</evidence>
<dbReference type="Proteomes" id="UP000280008">
    <property type="component" value="Unassembled WGS sequence"/>
</dbReference>
<keyword evidence="9" id="KW-0739">Sodium transport</keyword>
<keyword evidence="7" id="KW-0406">Ion transport</keyword>
<feature type="compositionally biased region" description="Low complexity" evidence="10">
    <location>
        <begin position="387"/>
        <end position="403"/>
    </location>
</feature>
<evidence type="ECO:0000256" key="5">
    <source>
        <dbReference type="ARBA" id="ARBA00022989"/>
    </source>
</evidence>
<evidence type="ECO:0000256" key="4">
    <source>
        <dbReference type="ARBA" id="ARBA00022692"/>
    </source>
</evidence>
<evidence type="ECO:0000256" key="6">
    <source>
        <dbReference type="ARBA" id="ARBA00023053"/>
    </source>
</evidence>
<dbReference type="PANTHER" id="PTHR10110">
    <property type="entry name" value="SODIUM/HYDROGEN EXCHANGER"/>
    <property type="match status" value="1"/>
</dbReference>
<keyword evidence="4 11" id="KW-0812">Transmembrane</keyword>
<feature type="region of interest" description="Disordered" evidence="10">
    <location>
        <begin position="373"/>
        <end position="442"/>
    </location>
</feature>
<protein>
    <submittedName>
        <fullName evidence="13">CPA1 family monovalent cation:H+ antiporter</fullName>
    </submittedName>
</protein>
<dbReference type="GO" id="GO:0015385">
    <property type="term" value="F:sodium:proton antiporter activity"/>
    <property type="evidence" value="ECO:0007669"/>
    <property type="project" value="InterPro"/>
</dbReference>
<dbReference type="InterPro" id="IPR018422">
    <property type="entry name" value="Cation/H_exchanger_CPA1"/>
</dbReference>
<dbReference type="OrthoDB" id="57886at2"/>
<sequence>MELLIIGVLGLVAIAAATAFEPRIGIATPLLLTLLGIGVSLLPISQGLHVDRIDPEWILAGVLPPLLYSSSVAMPTMNFRREFGAIGGLSVALVIVSAVLLGLFFHLVIPGLPLAWAIALGAIISPTDAVATGIIKKVGVSSRVTAILEGESLLNDATALVTLKSAIAAVAAGFQFGGAIGTFAYSVAVAVAIGWAVGLLNLYTRRRVQDATVNTAISIAAPFVASIPAEMLQASGLVAAVVAGLVTGTLAPRLLSPQHRLSDAQNWRTIELVLEGALFLVTGLQMTGLAAKLSGESTGVAAAIGIAAGALVLTILIRAAYVGPLLFLLRKNAQRGEALKERITSMQAKIASGGAITADDRITRKSLAAGEQKAIEAPASATPPQPSIAAAQTSATAGTTGSQEPGDTPADESLLPSRAARPERRARTDRTQRGEARMPSPSRMAQFNARLRRGLADIEYFLQAPLGWKEGTILVWAGMRGAVTLAAAETLGASAPHQALLVFLAFVVAVGSLLLQGGTIGWLVGLLKPAKQDPALALDERTKLFEMMRSTANDVLDGADPNTLDRDGRLKILHAQRAALLDARDDGTFSADMLGYVLESLDADEIAISMRGGPGT</sequence>
<feature type="transmembrane region" description="Helical" evidence="11">
    <location>
        <begin position="234"/>
        <end position="251"/>
    </location>
</feature>
<dbReference type="GO" id="GO:0015386">
    <property type="term" value="F:potassium:proton antiporter activity"/>
    <property type="evidence" value="ECO:0007669"/>
    <property type="project" value="TreeGrafter"/>
</dbReference>
<evidence type="ECO:0000256" key="3">
    <source>
        <dbReference type="ARBA" id="ARBA00022475"/>
    </source>
</evidence>
<feature type="domain" description="Cation/H+ exchanger transmembrane" evidence="12">
    <location>
        <begin position="17"/>
        <end position="336"/>
    </location>
</feature>
<keyword evidence="6" id="KW-0915">Sodium</keyword>
<keyword evidence="2" id="KW-0813">Transport</keyword>
<comment type="subcellular location">
    <subcellularLocation>
        <location evidence="1">Cell membrane</location>
        <topology evidence="1">Multi-pass membrane protein</topology>
    </subcellularLocation>
</comment>
<evidence type="ECO:0000256" key="1">
    <source>
        <dbReference type="ARBA" id="ARBA00004651"/>
    </source>
</evidence>
<organism evidence="13 14">
    <name type="scientific">Frondihabitans australicus</name>
    <dbReference type="NCBI Taxonomy" id="386892"/>
    <lineage>
        <taxon>Bacteria</taxon>
        <taxon>Bacillati</taxon>
        <taxon>Actinomycetota</taxon>
        <taxon>Actinomycetes</taxon>
        <taxon>Micrococcales</taxon>
        <taxon>Microbacteriaceae</taxon>
        <taxon>Frondihabitans</taxon>
    </lineage>
</organism>
<dbReference type="GO" id="GO:0051453">
    <property type="term" value="P:regulation of intracellular pH"/>
    <property type="evidence" value="ECO:0007669"/>
    <property type="project" value="TreeGrafter"/>
</dbReference>
<feature type="domain" description="Cation/H+ exchanger transmembrane" evidence="12">
    <location>
        <begin position="465"/>
        <end position="524"/>
    </location>
</feature>
<keyword evidence="3" id="KW-1003">Cell membrane</keyword>
<feature type="transmembrane region" description="Helical" evidence="11">
    <location>
        <begin position="272"/>
        <end position="291"/>
    </location>
</feature>
<dbReference type="GO" id="GO:0098719">
    <property type="term" value="P:sodium ion import across plasma membrane"/>
    <property type="evidence" value="ECO:0007669"/>
    <property type="project" value="TreeGrafter"/>
</dbReference>